<dbReference type="STRING" id="1569628.A0A316UYZ6"/>
<evidence type="ECO:0000259" key="14">
    <source>
        <dbReference type="SMART" id="SM00859"/>
    </source>
</evidence>
<protein>
    <recommendedName>
        <fullName evidence="12">Aspartate-semialdehyde dehydrogenase</fullName>
        <ecNumber evidence="4">1.2.1.11</ecNumber>
    </recommendedName>
</protein>
<dbReference type="GO" id="GO:0046983">
    <property type="term" value="F:protein dimerization activity"/>
    <property type="evidence" value="ECO:0007669"/>
    <property type="project" value="InterPro"/>
</dbReference>
<evidence type="ECO:0000256" key="1">
    <source>
        <dbReference type="ARBA" id="ARBA00005021"/>
    </source>
</evidence>
<dbReference type="UniPathway" id="UPA00051">
    <property type="reaction ID" value="UER00464"/>
</dbReference>
<evidence type="ECO:0000256" key="5">
    <source>
        <dbReference type="ARBA" id="ARBA00022605"/>
    </source>
</evidence>
<comment type="catalytic activity">
    <reaction evidence="10">
        <text>L-aspartate 4-semialdehyde + phosphate + NADP(+) = 4-phospho-L-aspartate + NADPH + H(+)</text>
        <dbReference type="Rhea" id="RHEA:24284"/>
        <dbReference type="ChEBI" id="CHEBI:15378"/>
        <dbReference type="ChEBI" id="CHEBI:43474"/>
        <dbReference type="ChEBI" id="CHEBI:57535"/>
        <dbReference type="ChEBI" id="CHEBI:57783"/>
        <dbReference type="ChEBI" id="CHEBI:58349"/>
        <dbReference type="ChEBI" id="CHEBI:537519"/>
        <dbReference type="EC" id="1.2.1.11"/>
    </reaction>
    <physiologicalReaction direction="right-to-left" evidence="10">
        <dbReference type="Rhea" id="RHEA:24286"/>
    </physiologicalReaction>
</comment>
<feature type="active site" description="Acyl-thioester intermediate" evidence="13">
    <location>
        <position position="164"/>
    </location>
</feature>
<comment type="similarity">
    <text evidence="3">Belongs to the aspartate-semialdehyde dehydrogenase family.</text>
</comment>
<evidence type="ECO:0000256" key="8">
    <source>
        <dbReference type="ARBA" id="ARBA00023002"/>
    </source>
</evidence>
<name>A0A316UYZ6_9BASI</name>
<dbReference type="InterPro" id="IPR036291">
    <property type="entry name" value="NAD(P)-bd_dom_sf"/>
</dbReference>
<feature type="domain" description="Semialdehyde dehydrogenase NAD-binding" evidence="14">
    <location>
        <begin position="14"/>
        <end position="142"/>
    </location>
</feature>
<evidence type="ECO:0000256" key="9">
    <source>
        <dbReference type="ARBA" id="ARBA00023167"/>
    </source>
</evidence>
<dbReference type="Gene3D" id="3.40.50.720">
    <property type="entry name" value="NAD(P)-binding Rossmann-like Domain"/>
    <property type="match status" value="1"/>
</dbReference>
<gene>
    <name evidence="15" type="ORF">BDZ90DRAFT_216165</name>
</gene>
<dbReference type="GO" id="GO:0051287">
    <property type="term" value="F:NAD binding"/>
    <property type="evidence" value="ECO:0007669"/>
    <property type="project" value="InterPro"/>
</dbReference>
<dbReference type="EC" id="1.2.1.11" evidence="4"/>
<evidence type="ECO:0000256" key="13">
    <source>
        <dbReference type="PIRSR" id="PIRSR000148-1"/>
    </source>
</evidence>
<dbReference type="NCBIfam" id="TIGR00978">
    <property type="entry name" value="asd_EA"/>
    <property type="match status" value="1"/>
</dbReference>
<dbReference type="PROSITE" id="PS01103">
    <property type="entry name" value="ASD"/>
    <property type="match status" value="1"/>
</dbReference>
<keyword evidence="6" id="KW-0791">Threonine biosynthesis</keyword>
<comment type="pathway">
    <text evidence="1">Amino-acid biosynthesis; L-methionine biosynthesis via de novo pathway; L-homoserine from L-aspartate: step 2/3.</text>
</comment>
<evidence type="ECO:0000313" key="16">
    <source>
        <dbReference type="Proteomes" id="UP000245884"/>
    </source>
</evidence>
<dbReference type="SUPFAM" id="SSF55347">
    <property type="entry name" value="Glyceraldehyde-3-phosphate dehydrogenase-like, C-terminal domain"/>
    <property type="match status" value="1"/>
</dbReference>
<dbReference type="PANTHER" id="PTHR46718">
    <property type="entry name" value="ASPARTATE-SEMIALDEHYDE DEHYDROGENASE"/>
    <property type="match status" value="1"/>
</dbReference>
<evidence type="ECO:0000256" key="10">
    <source>
        <dbReference type="ARBA" id="ARBA00049864"/>
    </source>
</evidence>
<dbReference type="CDD" id="cd02315">
    <property type="entry name" value="ScASADH_like_N"/>
    <property type="match status" value="1"/>
</dbReference>
<keyword evidence="8" id="KW-0560">Oxidoreductase</keyword>
<dbReference type="UniPathway" id="UPA00050">
    <property type="reaction ID" value="UER00463"/>
</dbReference>
<dbReference type="InterPro" id="IPR000319">
    <property type="entry name" value="Asp-semialdehyde_DH_CS"/>
</dbReference>
<evidence type="ECO:0000256" key="11">
    <source>
        <dbReference type="ARBA" id="ARBA00049950"/>
    </source>
</evidence>
<dbReference type="UniPathway" id="UPA00034">
    <property type="reaction ID" value="UER00016"/>
</dbReference>
<sequence length="370" mass="39702">MSSQQASSSSPKRKVGILGATGTVGQRFILLLTAHPDFEIHALGASSSSAGKSYAKAVAGRWKQAKAVPANVRDLIVQECTVPNFKDCDVVFSGLDSGPAGPVESSFREADLRVFSNAKNYRMDPVCPLVVPLVNPGHFDIIPHQRATLSPSPKKGFIITNANCSTTGIVVPLKALQDAFGPLDKIMVSTMQAISGAGYPGLSSFDIHDNVVPYISGEEEKIESETAKILGDLSKDNNSFVNAPVTVSAHCNRVPVIDGHTECVSLSFQRRPPPSIEQVQAALRNYVCDAQKLGCHSAPAQTIEVHDEPDRPQPRLDRDWQNGAGVNVGRVRDCKIFDVRFVVLSNNVQIGAATSSVMNAEIALKKGYLD</sequence>
<dbReference type="AlphaFoldDB" id="A0A316UYZ6"/>
<dbReference type="GeneID" id="37026080"/>
<dbReference type="CDD" id="cd18130">
    <property type="entry name" value="ASADH_C_arch_fung_like"/>
    <property type="match status" value="1"/>
</dbReference>
<comment type="function">
    <text evidence="11">Catalyzes the NADPH-dependent formation of L-aspartate 4-semialdehyde (L-ASA) by the reductive dephosphorylation of 4-phospho-L-aspartate. Mediates the second step in the biosynthesis of amino acids that derive from aspartate (the aspartate family of amino acids), including methioinine and threonine, the latter of which is a precursor to isoleucine.</text>
</comment>
<evidence type="ECO:0000256" key="2">
    <source>
        <dbReference type="ARBA" id="ARBA00005097"/>
    </source>
</evidence>
<keyword evidence="5" id="KW-0028">Amino-acid biosynthesis</keyword>
<feature type="active site" description="Proton acceptor" evidence="13">
    <location>
        <position position="260"/>
    </location>
</feature>
<dbReference type="InterPro" id="IPR051823">
    <property type="entry name" value="ASADH-related"/>
</dbReference>
<keyword evidence="16" id="KW-1185">Reference proteome</keyword>
<dbReference type="Gene3D" id="3.30.360.10">
    <property type="entry name" value="Dihydrodipicolinate Reductase, domain 2"/>
    <property type="match status" value="1"/>
</dbReference>
<dbReference type="NCBIfam" id="NF006416">
    <property type="entry name" value="PRK08664.1"/>
    <property type="match status" value="1"/>
</dbReference>
<dbReference type="OrthoDB" id="1894490at2759"/>
<dbReference type="Proteomes" id="UP000245884">
    <property type="component" value="Unassembled WGS sequence"/>
</dbReference>
<dbReference type="GO" id="GO:0004073">
    <property type="term" value="F:aspartate-semialdehyde dehydrogenase activity"/>
    <property type="evidence" value="ECO:0007669"/>
    <property type="project" value="UniProtKB-EC"/>
</dbReference>
<dbReference type="GO" id="GO:0050661">
    <property type="term" value="F:NADP binding"/>
    <property type="evidence" value="ECO:0007669"/>
    <property type="project" value="InterPro"/>
</dbReference>
<dbReference type="InterPro" id="IPR012280">
    <property type="entry name" value="Semialdhyde_DH_dimer_dom"/>
</dbReference>
<comment type="pathway">
    <text evidence="2">Amino-acid biosynthesis; L-threonine biosynthesis; L-threonine from L-aspartate: step 2/5.</text>
</comment>
<dbReference type="FunFam" id="3.30.360.10:FF:000016">
    <property type="entry name" value="Probable aspartate-semialdehyde dehydrogenase"/>
    <property type="match status" value="1"/>
</dbReference>
<dbReference type="SUPFAM" id="SSF51735">
    <property type="entry name" value="NAD(P)-binding Rossmann-fold domains"/>
    <property type="match status" value="1"/>
</dbReference>
<dbReference type="FunFam" id="3.40.50.720:FF:000200">
    <property type="entry name" value="Aspartate-semialdehyde dehydrogenase"/>
    <property type="match status" value="1"/>
</dbReference>
<evidence type="ECO:0000256" key="7">
    <source>
        <dbReference type="ARBA" id="ARBA00022857"/>
    </source>
</evidence>
<reference evidence="15 16" key="1">
    <citation type="journal article" date="2018" name="Mol. Biol. Evol.">
        <title>Broad Genomic Sampling Reveals a Smut Pathogenic Ancestry of the Fungal Clade Ustilaginomycotina.</title>
        <authorList>
            <person name="Kijpornyongpan T."/>
            <person name="Mondo S.J."/>
            <person name="Barry K."/>
            <person name="Sandor L."/>
            <person name="Lee J."/>
            <person name="Lipzen A."/>
            <person name="Pangilinan J."/>
            <person name="LaButti K."/>
            <person name="Hainaut M."/>
            <person name="Henrissat B."/>
            <person name="Grigoriev I.V."/>
            <person name="Spatafora J.W."/>
            <person name="Aime M.C."/>
        </authorList>
    </citation>
    <scope>NUCLEOTIDE SEQUENCE [LARGE SCALE GENOMIC DNA]</scope>
    <source>
        <strain evidence="15 16">MCA 5214</strain>
    </source>
</reference>
<dbReference type="PANTHER" id="PTHR46718:SF1">
    <property type="entry name" value="ASPARTATE-SEMIALDEHYDE DEHYDROGENASE"/>
    <property type="match status" value="1"/>
</dbReference>
<dbReference type="Pfam" id="PF01118">
    <property type="entry name" value="Semialdhyde_dh"/>
    <property type="match status" value="1"/>
</dbReference>
<evidence type="ECO:0000256" key="12">
    <source>
        <dbReference type="ARBA" id="ARBA00050041"/>
    </source>
</evidence>
<dbReference type="EMBL" id="KZ819662">
    <property type="protein sequence ID" value="PWN30432.1"/>
    <property type="molecule type" value="Genomic_DNA"/>
</dbReference>
<dbReference type="GO" id="GO:0009086">
    <property type="term" value="P:methionine biosynthetic process"/>
    <property type="evidence" value="ECO:0007669"/>
    <property type="project" value="UniProtKB-KW"/>
</dbReference>
<dbReference type="InterPro" id="IPR000534">
    <property type="entry name" value="Semialdehyde_DH_NAD-bd"/>
</dbReference>
<dbReference type="GO" id="GO:0009088">
    <property type="term" value="P:threonine biosynthetic process"/>
    <property type="evidence" value="ECO:0007669"/>
    <property type="project" value="UniProtKB-UniPathway"/>
</dbReference>
<organism evidence="15 16">
    <name type="scientific">Jaminaea rosea</name>
    <dbReference type="NCBI Taxonomy" id="1569628"/>
    <lineage>
        <taxon>Eukaryota</taxon>
        <taxon>Fungi</taxon>
        <taxon>Dikarya</taxon>
        <taxon>Basidiomycota</taxon>
        <taxon>Ustilaginomycotina</taxon>
        <taxon>Exobasidiomycetes</taxon>
        <taxon>Microstromatales</taxon>
        <taxon>Microstromatales incertae sedis</taxon>
        <taxon>Jaminaea</taxon>
    </lineage>
</organism>
<accession>A0A316UYZ6</accession>
<dbReference type="SMART" id="SM00859">
    <property type="entry name" value="Semialdhyde_dh"/>
    <property type="match status" value="1"/>
</dbReference>
<dbReference type="InterPro" id="IPR005676">
    <property type="entry name" value="Asp_semi-ald_DH_pep-lack"/>
</dbReference>
<keyword evidence="9" id="KW-0486">Methionine biosynthesis</keyword>
<evidence type="ECO:0000313" key="15">
    <source>
        <dbReference type="EMBL" id="PWN30432.1"/>
    </source>
</evidence>
<evidence type="ECO:0000256" key="3">
    <source>
        <dbReference type="ARBA" id="ARBA00010584"/>
    </source>
</evidence>
<keyword evidence="7" id="KW-0521">NADP</keyword>
<dbReference type="GO" id="GO:0009089">
    <property type="term" value="P:lysine biosynthetic process via diaminopimelate"/>
    <property type="evidence" value="ECO:0007669"/>
    <property type="project" value="UniProtKB-UniPathway"/>
</dbReference>
<proteinExistence type="inferred from homology"/>
<evidence type="ECO:0000256" key="6">
    <source>
        <dbReference type="ARBA" id="ARBA00022697"/>
    </source>
</evidence>
<dbReference type="Pfam" id="PF02774">
    <property type="entry name" value="Semialdhyde_dhC"/>
    <property type="match status" value="1"/>
</dbReference>
<dbReference type="PIRSF" id="PIRSF000148">
    <property type="entry name" value="ASA_dh"/>
    <property type="match status" value="1"/>
</dbReference>
<evidence type="ECO:0000256" key="4">
    <source>
        <dbReference type="ARBA" id="ARBA00013120"/>
    </source>
</evidence>
<dbReference type="RefSeq" id="XP_025365044.1">
    <property type="nucleotide sequence ID" value="XM_025504257.1"/>
</dbReference>